<reference evidence="4 5" key="1">
    <citation type="submission" date="2019-08" db="EMBL/GenBank/DDBJ databases">
        <authorList>
            <person name="Vazquez-Campos X."/>
        </authorList>
    </citation>
    <scope>NUCLEOTIDE SEQUENCE [LARGE SCALE GENOMIC DNA]</scope>
    <source>
        <strain evidence="4">LFW-283_2</strain>
    </source>
</reference>
<protein>
    <submittedName>
        <fullName evidence="4">Tetratricopeptide repeat protein</fullName>
    </submittedName>
</protein>
<dbReference type="PANTHER" id="PTHR44186:SF1">
    <property type="entry name" value="BARDET-BIEDL SYNDROME 4 PROTEIN"/>
    <property type="match status" value="1"/>
</dbReference>
<dbReference type="SMART" id="SM00028">
    <property type="entry name" value="TPR"/>
    <property type="match status" value="2"/>
</dbReference>
<organism evidence="4 5">
    <name type="scientific">Candidatus Bilamarchaeum dharawalense</name>
    <dbReference type="NCBI Taxonomy" id="2885759"/>
    <lineage>
        <taxon>Archaea</taxon>
        <taxon>Candidatus Micrarchaeota</taxon>
        <taxon>Candidatus Micrarchaeia</taxon>
        <taxon>Candidatus Anstonellales</taxon>
        <taxon>Candidatus Bilamarchaeaceae</taxon>
        <taxon>Candidatus Bilamarchaeum</taxon>
    </lineage>
</organism>
<accession>A0A5E4LVR6</accession>
<evidence type="ECO:0000256" key="2">
    <source>
        <dbReference type="ARBA" id="ARBA00022803"/>
    </source>
</evidence>
<keyword evidence="2 3" id="KW-0802">TPR repeat</keyword>
<evidence type="ECO:0000313" key="4">
    <source>
        <dbReference type="EMBL" id="VVC04112.1"/>
    </source>
</evidence>
<gene>
    <name evidence="4" type="ORF">LFW2832_00748</name>
</gene>
<sequence>MAGFDEARNLLTQQRYKEAASVLDRVISENKNKDEFWYLRGVVSLKLRNYDVAQECFERALLLDRKSKYYQIKGMAHFELFEIEDAVEAFLNALALEPNNAATNFFLSICYLFLDDPRSDFYIRKAHNVDSKKTKQLLLNFYTFFLKNDPRMSPAMKAKVEAKLHDMRS</sequence>
<dbReference type="PANTHER" id="PTHR44186">
    <property type="match status" value="1"/>
</dbReference>
<dbReference type="PROSITE" id="PS50005">
    <property type="entry name" value="TPR"/>
    <property type="match status" value="1"/>
</dbReference>
<dbReference type="InterPro" id="IPR013105">
    <property type="entry name" value="TPR_2"/>
</dbReference>
<dbReference type="Pfam" id="PF07719">
    <property type="entry name" value="TPR_2"/>
    <property type="match status" value="1"/>
</dbReference>
<evidence type="ECO:0000256" key="3">
    <source>
        <dbReference type="PROSITE-ProRule" id="PRU00339"/>
    </source>
</evidence>
<dbReference type="Proteomes" id="UP000789941">
    <property type="component" value="Unassembled WGS sequence"/>
</dbReference>
<feature type="repeat" description="TPR" evidence="3">
    <location>
        <begin position="67"/>
        <end position="100"/>
    </location>
</feature>
<keyword evidence="1" id="KW-0677">Repeat</keyword>
<dbReference type="Gene3D" id="1.25.40.10">
    <property type="entry name" value="Tetratricopeptide repeat domain"/>
    <property type="match status" value="2"/>
</dbReference>
<evidence type="ECO:0000313" key="5">
    <source>
        <dbReference type="Proteomes" id="UP000789941"/>
    </source>
</evidence>
<dbReference type="SUPFAM" id="SSF48452">
    <property type="entry name" value="TPR-like"/>
    <property type="match status" value="1"/>
</dbReference>
<evidence type="ECO:0000256" key="1">
    <source>
        <dbReference type="ARBA" id="ARBA00022737"/>
    </source>
</evidence>
<dbReference type="AlphaFoldDB" id="A0A5E4LVR6"/>
<dbReference type="InterPro" id="IPR019734">
    <property type="entry name" value="TPR_rpt"/>
</dbReference>
<comment type="caution">
    <text evidence="4">The sequence shown here is derived from an EMBL/GenBank/DDBJ whole genome shotgun (WGS) entry which is preliminary data.</text>
</comment>
<proteinExistence type="predicted"/>
<name>A0A5E4LVR6_9ARCH</name>
<dbReference type="EMBL" id="CABMJJ010000009">
    <property type="protein sequence ID" value="VVC04112.1"/>
    <property type="molecule type" value="Genomic_DNA"/>
</dbReference>
<dbReference type="InterPro" id="IPR011990">
    <property type="entry name" value="TPR-like_helical_dom_sf"/>
</dbReference>
<dbReference type="Pfam" id="PF13181">
    <property type="entry name" value="TPR_8"/>
    <property type="match status" value="1"/>
</dbReference>